<feature type="region of interest" description="Disordered" evidence="7">
    <location>
        <begin position="1"/>
        <end position="24"/>
    </location>
</feature>
<comment type="subcellular location">
    <subcellularLocation>
        <location evidence="1">Nucleus</location>
    </subcellularLocation>
</comment>
<feature type="domain" description="TEA" evidence="8">
    <location>
        <begin position="18"/>
        <end position="93"/>
    </location>
</feature>
<keyword evidence="3" id="KW-0805">Transcription regulation</keyword>
<organism evidence="9 10">
    <name type="scientific">Aulographum hederae CBS 113979</name>
    <dbReference type="NCBI Taxonomy" id="1176131"/>
    <lineage>
        <taxon>Eukaryota</taxon>
        <taxon>Fungi</taxon>
        <taxon>Dikarya</taxon>
        <taxon>Ascomycota</taxon>
        <taxon>Pezizomycotina</taxon>
        <taxon>Dothideomycetes</taxon>
        <taxon>Pleosporomycetidae</taxon>
        <taxon>Aulographales</taxon>
        <taxon>Aulographaceae</taxon>
    </lineage>
</organism>
<dbReference type="PANTHER" id="PTHR11834:SF0">
    <property type="entry name" value="PROTEIN SCALLOPED"/>
    <property type="match status" value="1"/>
</dbReference>
<evidence type="ECO:0000256" key="6">
    <source>
        <dbReference type="PROSITE-ProRule" id="PRU00505"/>
    </source>
</evidence>
<keyword evidence="4" id="KW-0804">Transcription</keyword>
<evidence type="ECO:0000256" key="1">
    <source>
        <dbReference type="ARBA" id="ARBA00004123"/>
    </source>
</evidence>
<feature type="non-terminal residue" evidence="9">
    <location>
        <position position="1"/>
    </location>
</feature>
<proteinExistence type="inferred from homology"/>
<dbReference type="Proteomes" id="UP000800041">
    <property type="component" value="Unassembled WGS sequence"/>
</dbReference>
<accession>A0A6G1GXX0</accession>
<dbReference type="InterPro" id="IPR000818">
    <property type="entry name" value="TEA/ATTS_dom"/>
</dbReference>
<evidence type="ECO:0000256" key="3">
    <source>
        <dbReference type="ARBA" id="ARBA00023015"/>
    </source>
</evidence>
<dbReference type="PRINTS" id="PR00065">
    <property type="entry name" value="TEADOMAIN"/>
</dbReference>
<dbReference type="GO" id="GO:0005634">
    <property type="term" value="C:nucleus"/>
    <property type="evidence" value="ECO:0007669"/>
    <property type="project" value="UniProtKB-SubCell"/>
</dbReference>
<dbReference type="InterPro" id="IPR038096">
    <property type="entry name" value="TEA/ATTS_sf"/>
</dbReference>
<dbReference type="PANTHER" id="PTHR11834">
    <property type="entry name" value="TRANSCRIPTIONAL ENHANCER FACTOR TEF RELATED"/>
    <property type="match status" value="1"/>
</dbReference>
<evidence type="ECO:0000256" key="7">
    <source>
        <dbReference type="SAM" id="MobiDB-lite"/>
    </source>
</evidence>
<evidence type="ECO:0000256" key="4">
    <source>
        <dbReference type="ARBA" id="ARBA00023163"/>
    </source>
</evidence>
<sequence length="93" mass="11044">YMKYRNRQPREQVGGGSSASQDQKWPEYMEQAFCRALVRYRPMGRKKLAENDHKSRGRNELMADFIQEMTGEKRTRKQVSSHIQVLKVMVKHD</sequence>
<keyword evidence="10" id="KW-1185">Reference proteome</keyword>
<feature type="non-terminal residue" evidence="9">
    <location>
        <position position="93"/>
    </location>
</feature>
<evidence type="ECO:0000256" key="5">
    <source>
        <dbReference type="ARBA" id="ARBA00023242"/>
    </source>
</evidence>
<dbReference type="PROSITE" id="PS51088">
    <property type="entry name" value="TEA_2"/>
    <property type="match status" value="1"/>
</dbReference>
<evidence type="ECO:0000313" key="10">
    <source>
        <dbReference type="Proteomes" id="UP000800041"/>
    </source>
</evidence>
<evidence type="ECO:0000313" key="9">
    <source>
        <dbReference type="EMBL" id="KAF1985578.1"/>
    </source>
</evidence>
<evidence type="ECO:0000259" key="8">
    <source>
        <dbReference type="PROSITE" id="PS51088"/>
    </source>
</evidence>
<dbReference type="GO" id="GO:0005667">
    <property type="term" value="C:transcription regulator complex"/>
    <property type="evidence" value="ECO:0007669"/>
    <property type="project" value="TreeGrafter"/>
</dbReference>
<dbReference type="AlphaFoldDB" id="A0A6G1GXX0"/>
<comment type="similarity">
    <text evidence="2">Belongs to the TEC1 family.</text>
</comment>
<name>A0A6G1GXX0_9PEZI</name>
<dbReference type="SMART" id="SM00426">
    <property type="entry name" value="TEA"/>
    <property type="match status" value="1"/>
</dbReference>
<reference evidence="9" key="1">
    <citation type="journal article" date="2020" name="Stud. Mycol.">
        <title>101 Dothideomycetes genomes: a test case for predicting lifestyles and emergence of pathogens.</title>
        <authorList>
            <person name="Haridas S."/>
            <person name="Albert R."/>
            <person name="Binder M."/>
            <person name="Bloem J."/>
            <person name="Labutti K."/>
            <person name="Salamov A."/>
            <person name="Andreopoulos B."/>
            <person name="Baker S."/>
            <person name="Barry K."/>
            <person name="Bills G."/>
            <person name="Bluhm B."/>
            <person name="Cannon C."/>
            <person name="Castanera R."/>
            <person name="Culley D."/>
            <person name="Daum C."/>
            <person name="Ezra D."/>
            <person name="Gonzalez J."/>
            <person name="Henrissat B."/>
            <person name="Kuo A."/>
            <person name="Liang C."/>
            <person name="Lipzen A."/>
            <person name="Lutzoni F."/>
            <person name="Magnuson J."/>
            <person name="Mondo S."/>
            <person name="Nolan M."/>
            <person name="Ohm R."/>
            <person name="Pangilinan J."/>
            <person name="Park H.-J."/>
            <person name="Ramirez L."/>
            <person name="Alfaro M."/>
            <person name="Sun H."/>
            <person name="Tritt A."/>
            <person name="Yoshinaga Y."/>
            <person name="Zwiers L.-H."/>
            <person name="Turgeon B."/>
            <person name="Goodwin S."/>
            <person name="Spatafora J."/>
            <person name="Crous P."/>
            <person name="Grigoriev I."/>
        </authorList>
    </citation>
    <scope>NUCLEOTIDE SEQUENCE</scope>
    <source>
        <strain evidence="9">CBS 113979</strain>
    </source>
</reference>
<dbReference type="GO" id="GO:0000978">
    <property type="term" value="F:RNA polymerase II cis-regulatory region sequence-specific DNA binding"/>
    <property type="evidence" value="ECO:0007669"/>
    <property type="project" value="TreeGrafter"/>
</dbReference>
<gene>
    <name evidence="9" type="ORF">K402DRAFT_312773</name>
</gene>
<keyword evidence="5" id="KW-0539">Nucleus</keyword>
<feature type="DNA-binding region" description="TEA" evidence="6">
    <location>
        <begin position="18"/>
        <end position="93"/>
    </location>
</feature>
<dbReference type="OrthoDB" id="10006572at2759"/>
<evidence type="ECO:0000256" key="2">
    <source>
        <dbReference type="ARBA" id="ARBA00008421"/>
    </source>
</evidence>
<dbReference type="Gene3D" id="6.10.20.40">
    <property type="entry name" value="TEA/ATTS domain"/>
    <property type="match status" value="1"/>
</dbReference>
<dbReference type="GO" id="GO:0000981">
    <property type="term" value="F:DNA-binding transcription factor activity, RNA polymerase II-specific"/>
    <property type="evidence" value="ECO:0007669"/>
    <property type="project" value="TreeGrafter"/>
</dbReference>
<dbReference type="InterPro" id="IPR050937">
    <property type="entry name" value="TEC1_TEAD_TF"/>
</dbReference>
<protein>
    <submittedName>
        <fullName evidence="9">TEA-domain-containing protein</fullName>
    </submittedName>
</protein>
<dbReference type="Pfam" id="PF01285">
    <property type="entry name" value="TEA"/>
    <property type="match status" value="1"/>
</dbReference>
<dbReference type="EMBL" id="ML977161">
    <property type="protein sequence ID" value="KAF1985578.1"/>
    <property type="molecule type" value="Genomic_DNA"/>
</dbReference>